<organism evidence="1">
    <name type="scientific">marine sediment metagenome</name>
    <dbReference type="NCBI Taxonomy" id="412755"/>
    <lineage>
        <taxon>unclassified sequences</taxon>
        <taxon>metagenomes</taxon>
        <taxon>ecological metagenomes</taxon>
    </lineage>
</organism>
<accession>X1KF69</accession>
<name>X1KF69_9ZZZZ</name>
<dbReference type="InterPro" id="IPR029063">
    <property type="entry name" value="SAM-dependent_MTases_sf"/>
</dbReference>
<dbReference type="EMBL" id="BARU01044731">
    <property type="protein sequence ID" value="GAH80708.1"/>
    <property type="molecule type" value="Genomic_DNA"/>
</dbReference>
<sequence>MVTAFIRELCEIILKIKEIKRNDEPTVVFDLGFGGGELGRQVFKQLPDVSLVYVGIDISPVIMETAKQAFKSLHEKGE</sequence>
<protein>
    <recommendedName>
        <fullName evidence="2">Methyltransferase domain-containing protein</fullName>
    </recommendedName>
</protein>
<dbReference type="AlphaFoldDB" id="X1KF69"/>
<feature type="non-terminal residue" evidence="1">
    <location>
        <position position="78"/>
    </location>
</feature>
<proteinExistence type="predicted"/>
<evidence type="ECO:0008006" key="2">
    <source>
        <dbReference type="Google" id="ProtNLM"/>
    </source>
</evidence>
<dbReference type="SUPFAM" id="SSF53335">
    <property type="entry name" value="S-adenosyl-L-methionine-dependent methyltransferases"/>
    <property type="match status" value="1"/>
</dbReference>
<comment type="caution">
    <text evidence="1">The sequence shown here is derived from an EMBL/GenBank/DDBJ whole genome shotgun (WGS) entry which is preliminary data.</text>
</comment>
<gene>
    <name evidence="1" type="ORF">S03H2_68119</name>
</gene>
<reference evidence="1" key="1">
    <citation type="journal article" date="2014" name="Front. Microbiol.">
        <title>High frequency of phylogenetically diverse reductive dehalogenase-homologous genes in deep subseafloor sedimentary metagenomes.</title>
        <authorList>
            <person name="Kawai M."/>
            <person name="Futagami T."/>
            <person name="Toyoda A."/>
            <person name="Takaki Y."/>
            <person name="Nishi S."/>
            <person name="Hori S."/>
            <person name="Arai W."/>
            <person name="Tsubouchi T."/>
            <person name="Morono Y."/>
            <person name="Uchiyama I."/>
            <person name="Ito T."/>
            <person name="Fujiyama A."/>
            <person name="Inagaki F."/>
            <person name="Takami H."/>
        </authorList>
    </citation>
    <scope>NUCLEOTIDE SEQUENCE</scope>
    <source>
        <strain evidence="1">Expedition CK06-06</strain>
    </source>
</reference>
<dbReference type="Gene3D" id="3.40.50.150">
    <property type="entry name" value="Vaccinia Virus protein VP39"/>
    <property type="match status" value="1"/>
</dbReference>
<evidence type="ECO:0000313" key="1">
    <source>
        <dbReference type="EMBL" id="GAH80708.1"/>
    </source>
</evidence>